<dbReference type="RefSeq" id="WP_165245651.1">
    <property type="nucleotide sequence ID" value="NZ_JAAKZV010000412.1"/>
</dbReference>
<feature type="domain" description="Leucine-binding protein" evidence="4">
    <location>
        <begin position="143"/>
        <end position="350"/>
    </location>
</feature>
<dbReference type="SUPFAM" id="SSF53822">
    <property type="entry name" value="Periplasmic binding protein-like I"/>
    <property type="match status" value="1"/>
</dbReference>
<keyword evidence="2" id="KW-0732">Signal</keyword>
<reference evidence="5 6" key="1">
    <citation type="submission" date="2020-02" db="EMBL/GenBank/DDBJ databases">
        <title>Whole-genome analyses of novel actinobacteria.</title>
        <authorList>
            <person name="Sahin N."/>
        </authorList>
    </citation>
    <scope>NUCLEOTIDE SEQUENCE [LARGE SCALE GENOMIC DNA]</scope>
    <source>
        <strain evidence="5 6">A7024</strain>
    </source>
</reference>
<dbReference type="Gene3D" id="3.40.50.2300">
    <property type="match status" value="2"/>
</dbReference>
<accession>A0A6G4UEA8</accession>
<evidence type="ECO:0000256" key="1">
    <source>
        <dbReference type="ARBA" id="ARBA00010062"/>
    </source>
</evidence>
<evidence type="ECO:0000259" key="4">
    <source>
        <dbReference type="Pfam" id="PF13458"/>
    </source>
</evidence>
<evidence type="ECO:0000256" key="2">
    <source>
        <dbReference type="ARBA" id="ARBA00022729"/>
    </source>
</evidence>
<keyword evidence="3" id="KW-0472">Membrane</keyword>
<dbReference type="InterPro" id="IPR028082">
    <property type="entry name" value="Peripla_BP_I"/>
</dbReference>
<dbReference type="AlphaFoldDB" id="A0A6G4UEA8"/>
<comment type="similarity">
    <text evidence="1">Belongs to the leucine-binding protein family.</text>
</comment>
<name>A0A6G4UEA8_9ACTN</name>
<dbReference type="InterPro" id="IPR028081">
    <property type="entry name" value="Leu-bd"/>
</dbReference>
<evidence type="ECO:0000256" key="3">
    <source>
        <dbReference type="SAM" id="Phobius"/>
    </source>
</evidence>
<keyword evidence="6" id="KW-1185">Reference proteome</keyword>
<feature type="transmembrane region" description="Helical" evidence="3">
    <location>
        <begin position="14"/>
        <end position="34"/>
    </location>
</feature>
<dbReference type="Proteomes" id="UP000481583">
    <property type="component" value="Unassembled WGS sequence"/>
</dbReference>
<sequence length="409" mass="43654">PPSPTTVRRAARKVLISVIATMAVIGGLLTLALASNPSPPPHVPPSRAPVSPSTVGGYSVGALSARDTTVAPAELIIPRAVQRALAGETQEPGVTPLLSDQEPLQWTMDTPGLLGVVGDDPTIPQSFADRGGLPAVLLRTCREDDPYVAPGEADPKADARVFRTSAAATDLGRGMARHLAAQPGVRKVYVRGDSEKPSTRMLIDELRAAGADVRVEHAGTLGGEPASVLRDGIREYRPDAVYLQTEDAESLTEWMKAVDGAGFRGLKAAWDPQAPQCSARSSAAGRVAFPDGWLTPRGYYSADRDTDRKRAAKARAALGTDLAALPYAAEQHDAARALLAAWERVPQATKDARQPERIRARIAQELPSATPKGLLTGGWSRLKEAEEHPPVWIDRRTGDDWRQVARTKG</sequence>
<keyword evidence="3" id="KW-0812">Transmembrane</keyword>
<organism evidence="5 6">
    <name type="scientific">Streptomyces coryli</name>
    <dbReference type="NCBI Taxonomy" id="1128680"/>
    <lineage>
        <taxon>Bacteria</taxon>
        <taxon>Bacillati</taxon>
        <taxon>Actinomycetota</taxon>
        <taxon>Actinomycetes</taxon>
        <taxon>Kitasatosporales</taxon>
        <taxon>Streptomycetaceae</taxon>
        <taxon>Streptomyces</taxon>
    </lineage>
</organism>
<feature type="non-terminal residue" evidence="5">
    <location>
        <position position="1"/>
    </location>
</feature>
<dbReference type="Pfam" id="PF13458">
    <property type="entry name" value="Peripla_BP_6"/>
    <property type="match status" value="1"/>
</dbReference>
<evidence type="ECO:0000313" key="6">
    <source>
        <dbReference type="Proteomes" id="UP000481583"/>
    </source>
</evidence>
<comment type="caution">
    <text evidence="5">The sequence shown here is derived from an EMBL/GenBank/DDBJ whole genome shotgun (WGS) entry which is preliminary data.</text>
</comment>
<evidence type="ECO:0000313" key="5">
    <source>
        <dbReference type="EMBL" id="NGN70120.1"/>
    </source>
</evidence>
<proteinExistence type="inferred from homology"/>
<keyword evidence="3" id="KW-1133">Transmembrane helix</keyword>
<protein>
    <submittedName>
        <fullName evidence="5">ABC transporter substrate-binding protein</fullName>
    </submittedName>
</protein>
<gene>
    <name evidence="5" type="ORF">G5C51_40315</name>
</gene>
<dbReference type="EMBL" id="JAAKZV010000412">
    <property type="protein sequence ID" value="NGN70120.1"/>
    <property type="molecule type" value="Genomic_DNA"/>
</dbReference>